<dbReference type="InterPro" id="IPR000086">
    <property type="entry name" value="NUDIX_hydrolase_dom"/>
</dbReference>
<dbReference type="GO" id="GO:0046872">
    <property type="term" value="F:metal ion binding"/>
    <property type="evidence" value="ECO:0007669"/>
    <property type="project" value="UniProtKB-KW"/>
</dbReference>
<dbReference type="EMBL" id="CAQI01000029">
    <property type="protein sequence ID" value="CCQ44762.1"/>
    <property type="molecule type" value="Genomic_DNA"/>
</dbReference>
<evidence type="ECO:0000256" key="6">
    <source>
        <dbReference type="ARBA" id="ARBA00023211"/>
    </source>
</evidence>
<dbReference type="PANTHER" id="PTHR12318">
    <property type="entry name" value="TESTOSTERONE-REGULATED PROTEIN RP2"/>
    <property type="match status" value="1"/>
</dbReference>
<protein>
    <submittedName>
        <fullName evidence="8">NUDIX domain protein</fullName>
    </submittedName>
</protein>
<proteinExistence type="predicted"/>
<evidence type="ECO:0000256" key="4">
    <source>
        <dbReference type="ARBA" id="ARBA00022801"/>
    </source>
</evidence>
<evidence type="ECO:0000256" key="1">
    <source>
        <dbReference type="ARBA" id="ARBA00001936"/>
    </source>
</evidence>
<organism evidence="8 9">
    <name type="scientific">Pseudarthrobacter siccitolerans</name>
    <dbReference type="NCBI Taxonomy" id="861266"/>
    <lineage>
        <taxon>Bacteria</taxon>
        <taxon>Bacillati</taxon>
        <taxon>Actinomycetota</taxon>
        <taxon>Actinomycetes</taxon>
        <taxon>Micrococcales</taxon>
        <taxon>Micrococcaceae</taxon>
        <taxon>Pseudarthrobacter</taxon>
    </lineage>
</organism>
<evidence type="ECO:0000256" key="3">
    <source>
        <dbReference type="ARBA" id="ARBA00022723"/>
    </source>
</evidence>
<keyword evidence="6" id="KW-0464">Manganese</keyword>
<evidence type="ECO:0000259" key="7">
    <source>
        <dbReference type="PROSITE" id="PS51462"/>
    </source>
</evidence>
<dbReference type="InterPro" id="IPR015797">
    <property type="entry name" value="NUDIX_hydrolase-like_dom_sf"/>
</dbReference>
<dbReference type="Gene3D" id="3.90.79.10">
    <property type="entry name" value="Nucleoside Triphosphate Pyrophosphohydrolase"/>
    <property type="match status" value="1"/>
</dbReference>
<evidence type="ECO:0000256" key="5">
    <source>
        <dbReference type="ARBA" id="ARBA00022842"/>
    </source>
</evidence>
<dbReference type="PANTHER" id="PTHR12318:SF0">
    <property type="entry name" value="ACYL-COENZYME A DIPHOSPHATASE NUDT19"/>
    <property type="match status" value="1"/>
</dbReference>
<dbReference type="RefSeq" id="WP_050053809.1">
    <property type="nucleotide sequence ID" value="NZ_CAQI01000029.1"/>
</dbReference>
<comment type="caution">
    <text evidence="8">The sequence shown here is derived from an EMBL/GenBank/DDBJ whole genome shotgun (WGS) entry which is preliminary data.</text>
</comment>
<sequence length="303" mass="33248">MPQLARRLFALPQDLEGAAQSWLEHGERSPRAARLASSVVLLRDSPTGLETWLAYRPGSSPLGVLAFPGGSLDAADDDPVGWLGPSPQHWAEQMGTDDVGLARRHVVGAIRELFEETGLLLAGPDMATTFEATSTADWMRARLAVAEQEKTFPELLGKRGLSLRTDLLKSLVNWRSPDFAHRRFDTRYFAATVPLNQQPTLLEGKGVWGRWVNVAEVLAGRDTTALGDEVGQENTVGRTLGELLVPGSEIMLEKMARANGCIAYLSYKRKAHVYQPQLVEEDGKLLLEVEAAKTVAGDPQRER</sequence>
<evidence type="ECO:0000313" key="9">
    <source>
        <dbReference type="Proteomes" id="UP000035722"/>
    </source>
</evidence>
<dbReference type="InterPro" id="IPR039121">
    <property type="entry name" value="NUDT19"/>
</dbReference>
<keyword evidence="3" id="KW-0479">Metal-binding</keyword>
<gene>
    <name evidence="8" type="ORF">ARTSIC4J27_692</name>
</gene>
<feature type="domain" description="Nudix hydrolase" evidence="7">
    <location>
        <begin position="32"/>
        <end position="197"/>
    </location>
</feature>
<dbReference type="SUPFAM" id="SSF55811">
    <property type="entry name" value="Nudix"/>
    <property type="match status" value="1"/>
</dbReference>
<evidence type="ECO:0000313" key="8">
    <source>
        <dbReference type="EMBL" id="CCQ44762.1"/>
    </source>
</evidence>
<keyword evidence="9" id="KW-1185">Reference proteome</keyword>
<dbReference type="PROSITE" id="PS51462">
    <property type="entry name" value="NUDIX"/>
    <property type="match status" value="1"/>
</dbReference>
<accession>A0A024GYR2</accession>
<keyword evidence="4" id="KW-0378">Hydrolase</keyword>
<comment type="cofactor">
    <cofactor evidence="1">
        <name>Mn(2+)</name>
        <dbReference type="ChEBI" id="CHEBI:29035"/>
    </cofactor>
</comment>
<dbReference type="STRING" id="861266.ARTSIC4J27_692"/>
<reference evidence="9" key="1">
    <citation type="journal article" date="2014" name="Genome Announc.">
        <title>Genome Sequence of Arthrobacter siccitolerans 4J27, a Xeroprotectant-Producing Desiccation-Tolerant Microorganism.</title>
        <authorList>
            <person name="Manzanera M."/>
            <person name="Santa-Cruz-Calvo L."/>
            <person name="Vilchez J.I."/>
            <person name="Garcia-Fontana C."/>
            <person name="Silva-Castro G.A."/>
            <person name="Calvo C."/>
            <person name="Gonzalez-Lopez J."/>
        </authorList>
    </citation>
    <scope>NUCLEOTIDE SEQUENCE [LARGE SCALE GENOMIC DNA]</scope>
    <source>
        <strain evidence="9">4J27</strain>
    </source>
</reference>
<name>A0A024GYR2_9MICC</name>
<dbReference type="AlphaFoldDB" id="A0A024GYR2"/>
<comment type="cofactor">
    <cofactor evidence="2">
        <name>Mg(2+)</name>
        <dbReference type="ChEBI" id="CHEBI:18420"/>
    </cofactor>
</comment>
<dbReference type="Proteomes" id="UP000035722">
    <property type="component" value="Unassembled WGS sequence"/>
</dbReference>
<keyword evidence="5" id="KW-0460">Magnesium</keyword>
<dbReference type="GO" id="GO:0016818">
    <property type="term" value="F:hydrolase activity, acting on acid anhydrides, in phosphorus-containing anhydrides"/>
    <property type="evidence" value="ECO:0007669"/>
    <property type="project" value="InterPro"/>
</dbReference>
<dbReference type="OrthoDB" id="7183442at2"/>
<evidence type="ECO:0000256" key="2">
    <source>
        <dbReference type="ARBA" id="ARBA00001946"/>
    </source>
</evidence>